<protein>
    <recommendedName>
        <fullName evidence="3">Right handed beta helix region</fullName>
    </recommendedName>
</protein>
<dbReference type="RefSeq" id="WP_203766763.1">
    <property type="nucleotide sequence ID" value="NZ_BAAAYJ010000061.1"/>
</dbReference>
<dbReference type="SUPFAM" id="SSF51126">
    <property type="entry name" value="Pectin lyase-like"/>
    <property type="match status" value="1"/>
</dbReference>
<gene>
    <name evidence="1" type="ORF">Ani05nite_18190</name>
</gene>
<keyword evidence="2" id="KW-1185">Reference proteome</keyword>
<dbReference type="Proteomes" id="UP000647172">
    <property type="component" value="Unassembled WGS sequence"/>
</dbReference>
<organism evidence="1 2">
    <name type="scientific">Actinoplanes nipponensis</name>
    <dbReference type="NCBI Taxonomy" id="135950"/>
    <lineage>
        <taxon>Bacteria</taxon>
        <taxon>Bacillati</taxon>
        <taxon>Actinomycetota</taxon>
        <taxon>Actinomycetes</taxon>
        <taxon>Micromonosporales</taxon>
        <taxon>Micromonosporaceae</taxon>
        <taxon>Actinoplanes</taxon>
    </lineage>
</organism>
<evidence type="ECO:0000313" key="2">
    <source>
        <dbReference type="Proteomes" id="UP000647172"/>
    </source>
</evidence>
<dbReference type="EMBL" id="BOMQ01000023">
    <property type="protein sequence ID" value="GIE48285.1"/>
    <property type="molecule type" value="Genomic_DNA"/>
</dbReference>
<comment type="caution">
    <text evidence="1">The sequence shown here is derived from an EMBL/GenBank/DDBJ whole genome shotgun (WGS) entry which is preliminary data.</text>
</comment>
<dbReference type="Gene3D" id="2.160.20.10">
    <property type="entry name" value="Single-stranded right-handed beta-helix, Pectin lyase-like"/>
    <property type="match status" value="1"/>
</dbReference>
<dbReference type="AlphaFoldDB" id="A0A919JFC0"/>
<sequence>MTGMTQTIALASSPLVDPLPEVEAVGRPSFVLRPHDFAHWEAAFETAPDHTDLVLEPGDYRDWGTCVIRQGNRAGHRRLVRFVDPAKRPWERIGDEALTQGFQFASGASHWAVHGLTIRGPDLAGSVVRRGAEHITFDSLLIEDVDRVNTIRLVGNHCTVQQCVIRRAWSPTHDVIAVLIAVDEEPNVGNRVLDNEIYDCGDGVGVTWDDHGPDPYQECLDLVVEGNDIYLTEARHIQRATRIYATAENGIDIKAGPRTRTQPLEFVHNRIWGFRTPEPGSAQRSDGAAVTIHRGAQRLLFAHNVIFDCPIAFHEVVRDLDHPVEGVGKVTDPRQGDREVTLRSNIISFMHPYNPEDAGAILRTRLPFRLERNWFSHSGTLSALPKVSPTHDMFMNNVLHEDTPLGAAVADWKAGSNCVPPAADMRDVLIERCRWTNPGLVRLRSAVFPL</sequence>
<name>A0A919JFC0_9ACTN</name>
<evidence type="ECO:0000313" key="1">
    <source>
        <dbReference type="EMBL" id="GIE48285.1"/>
    </source>
</evidence>
<evidence type="ECO:0008006" key="3">
    <source>
        <dbReference type="Google" id="ProtNLM"/>
    </source>
</evidence>
<reference evidence="1" key="1">
    <citation type="submission" date="2021-01" db="EMBL/GenBank/DDBJ databases">
        <title>Whole genome shotgun sequence of Actinoplanes nipponensis NBRC 14063.</title>
        <authorList>
            <person name="Komaki H."/>
            <person name="Tamura T."/>
        </authorList>
    </citation>
    <scope>NUCLEOTIDE SEQUENCE</scope>
    <source>
        <strain evidence="1">NBRC 14063</strain>
    </source>
</reference>
<proteinExistence type="predicted"/>
<dbReference type="InterPro" id="IPR012334">
    <property type="entry name" value="Pectin_lyas_fold"/>
</dbReference>
<accession>A0A919JFC0</accession>
<dbReference type="InterPro" id="IPR011050">
    <property type="entry name" value="Pectin_lyase_fold/virulence"/>
</dbReference>